<gene>
    <name evidence="3" type="ORF">KK1_020669</name>
</gene>
<evidence type="ECO:0000256" key="2">
    <source>
        <dbReference type="SAM" id="SignalP"/>
    </source>
</evidence>
<dbReference type="Proteomes" id="UP000075243">
    <property type="component" value="Chromosome 1"/>
</dbReference>
<keyword evidence="4" id="KW-1185">Reference proteome</keyword>
<proteinExistence type="predicted"/>
<accession>A0A151UAT6</accession>
<sequence>MKTPLSSLVIFTFLFLFFLSSAISTPLPSPTSSTNTHYCDSFSHSKPRSLCIGLQRMHHNLPPLTPQLDPRFVEEKRRVPTGPNPLHN</sequence>
<feature type="signal peptide" evidence="2">
    <location>
        <begin position="1"/>
        <end position="22"/>
    </location>
</feature>
<keyword evidence="2" id="KW-0732">Signal</keyword>
<feature type="chain" id="PRO_5007589612" description="CLAVATA3/ESR (CLE)-related protein 9" evidence="2">
    <location>
        <begin position="23"/>
        <end position="88"/>
    </location>
</feature>
<dbReference type="OMA" id="ARSMCFE"/>
<dbReference type="EMBL" id="CM003603">
    <property type="protein sequence ID" value="KYP76427.1"/>
    <property type="molecule type" value="Genomic_DNA"/>
</dbReference>
<evidence type="ECO:0008006" key="5">
    <source>
        <dbReference type="Google" id="ProtNLM"/>
    </source>
</evidence>
<dbReference type="Gramene" id="C.cajan_20073.t">
    <property type="protein sequence ID" value="C.cajan_20073.t.cds1"/>
    <property type="gene ID" value="C.cajan_20073"/>
</dbReference>
<evidence type="ECO:0000313" key="4">
    <source>
        <dbReference type="Proteomes" id="UP000075243"/>
    </source>
</evidence>
<name>A0A151UAT6_CAJCA</name>
<organism evidence="3 4">
    <name type="scientific">Cajanus cajan</name>
    <name type="common">Pigeon pea</name>
    <name type="synonym">Cajanus indicus</name>
    <dbReference type="NCBI Taxonomy" id="3821"/>
    <lineage>
        <taxon>Eukaryota</taxon>
        <taxon>Viridiplantae</taxon>
        <taxon>Streptophyta</taxon>
        <taxon>Embryophyta</taxon>
        <taxon>Tracheophyta</taxon>
        <taxon>Spermatophyta</taxon>
        <taxon>Magnoliopsida</taxon>
        <taxon>eudicotyledons</taxon>
        <taxon>Gunneridae</taxon>
        <taxon>Pentapetalae</taxon>
        <taxon>rosids</taxon>
        <taxon>fabids</taxon>
        <taxon>Fabales</taxon>
        <taxon>Fabaceae</taxon>
        <taxon>Papilionoideae</taxon>
        <taxon>50 kb inversion clade</taxon>
        <taxon>NPAAA clade</taxon>
        <taxon>indigoferoid/millettioid clade</taxon>
        <taxon>Phaseoleae</taxon>
        <taxon>Cajanus</taxon>
    </lineage>
</organism>
<dbReference type="STRING" id="3821.A0A151UAT6"/>
<evidence type="ECO:0000313" key="3">
    <source>
        <dbReference type="EMBL" id="KYP76427.1"/>
    </source>
</evidence>
<protein>
    <recommendedName>
        <fullName evidence="5">CLAVATA3/ESR (CLE)-related protein 9</fullName>
    </recommendedName>
</protein>
<evidence type="ECO:0000256" key="1">
    <source>
        <dbReference type="SAM" id="MobiDB-lite"/>
    </source>
</evidence>
<dbReference type="AlphaFoldDB" id="A0A151UAT6"/>
<feature type="region of interest" description="Disordered" evidence="1">
    <location>
        <begin position="62"/>
        <end position="88"/>
    </location>
</feature>
<reference evidence="3 4" key="1">
    <citation type="journal article" date="2012" name="Nat. Biotechnol.">
        <title>Draft genome sequence of pigeonpea (Cajanus cajan), an orphan legume crop of resource-poor farmers.</title>
        <authorList>
            <person name="Varshney R.K."/>
            <person name="Chen W."/>
            <person name="Li Y."/>
            <person name="Bharti A.K."/>
            <person name="Saxena R.K."/>
            <person name="Schlueter J.A."/>
            <person name="Donoghue M.T."/>
            <person name="Azam S."/>
            <person name="Fan G."/>
            <person name="Whaley A.M."/>
            <person name="Farmer A.D."/>
            <person name="Sheridan J."/>
            <person name="Iwata A."/>
            <person name="Tuteja R."/>
            <person name="Penmetsa R.V."/>
            <person name="Wu W."/>
            <person name="Upadhyaya H.D."/>
            <person name="Yang S.P."/>
            <person name="Shah T."/>
            <person name="Saxena K.B."/>
            <person name="Michael T."/>
            <person name="McCombie W.R."/>
            <person name="Yang B."/>
            <person name="Zhang G."/>
            <person name="Yang H."/>
            <person name="Wang J."/>
            <person name="Spillane C."/>
            <person name="Cook D.R."/>
            <person name="May G.D."/>
            <person name="Xu X."/>
            <person name="Jackson S.A."/>
        </authorList>
    </citation>
    <scope>NUCLEOTIDE SEQUENCE [LARGE SCALE GENOMIC DNA]</scope>
    <source>
        <strain evidence="4">cv. Asha</strain>
    </source>
</reference>